<dbReference type="RefSeq" id="WP_219495551.1">
    <property type="nucleotide sequence ID" value="NZ_CP068985.1"/>
</dbReference>
<dbReference type="Pfam" id="PF03995">
    <property type="entry name" value="Inhibitor_I36"/>
    <property type="match status" value="1"/>
</dbReference>
<name>A0ABX8UCQ4_9ACTN</name>
<organism evidence="3 4">
    <name type="scientific">Nonomuraea coxensis DSM 45129</name>
    <dbReference type="NCBI Taxonomy" id="1122611"/>
    <lineage>
        <taxon>Bacteria</taxon>
        <taxon>Bacillati</taxon>
        <taxon>Actinomycetota</taxon>
        <taxon>Actinomycetes</taxon>
        <taxon>Streptosporangiales</taxon>
        <taxon>Streptosporangiaceae</taxon>
        <taxon>Nonomuraea</taxon>
    </lineage>
</organism>
<feature type="signal peptide" evidence="1">
    <location>
        <begin position="1"/>
        <end position="30"/>
    </location>
</feature>
<dbReference type="EMBL" id="CP068985">
    <property type="protein sequence ID" value="QYC45559.1"/>
    <property type="molecule type" value="Genomic_DNA"/>
</dbReference>
<gene>
    <name evidence="3" type="ORF">Nocox_40080</name>
</gene>
<dbReference type="Pfam" id="PF08486">
    <property type="entry name" value="SpoIID"/>
    <property type="match status" value="1"/>
</dbReference>
<dbReference type="Proteomes" id="UP000824681">
    <property type="component" value="Chromosome"/>
</dbReference>
<evidence type="ECO:0000313" key="3">
    <source>
        <dbReference type="EMBL" id="QYC45559.1"/>
    </source>
</evidence>
<reference evidence="3 4" key="1">
    <citation type="journal article" date="2021" name="ACS Chem. Biol.">
        <title>Genomic-Led Discovery of a Novel Glycopeptide Antibiotic by Nonomuraea coxensis DSM 45129.</title>
        <authorList>
            <person name="Yushchuk O."/>
            <person name="Vior N.M."/>
            <person name="Andreo-Vidal A."/>
            <person name="Berini F."/>
            <person name="Ruckert C."/>
            <person name="Busche T."/>
            <person name="Binda E."/>
            <person name="Kalinowski J."/>
            <person name="Truman A.W."/>
            <person name="Marinelli F."/>
        </authorList>
    </citation>
    <scope>NUCLEOTIDE SEQUENCE [LARGE SCALE GENOMIC DNA]</scope>
    <source>
        <strain evidence="3 4">DSM 45129</strain>
    </source>
</reference>
<evidence type="ECO:0000256" key="1">
    <source>
        <dbReference type="SAM" id="SignalP"/>
    </source>
</evidence>
<feature type="chain" id="PRO_5045737930" evidence="1">
    <location>
        <begin position="31"/>
        <end position="314"/>
    </location>
</feature>
<dbReference type="InterPro" id="IPR013693">
    <property type="entry name" value="SpoIID/LytB_N"/>
</dbReference>
<keyword evidence="1" id="KW-0732">Signal</keyword>
<protein>
    <submittedName>
        <fullName evidence="3">Stage II sporulation protein</fullName>
    </submittedName>
</protein>
<keyword evidence="4" id="KW-1185">Reference proteome</keyword>
<evidence type="ECO:0000259" key="2">
    <source>
        <dbReference type="Pfam" id="PF08486"/>
    </source>
</evidence>
<sequence length="314" mass="33867">MSVRTVRLLSRLAAVALGGAVLATASPATAAGRDGVCDTGEFCYYFNSNHQGSVSDFTGSIADYSTEQPTCYDFKGPGAGKGTCIKNAAASVWNRSGKTVRVYFNTGYAGSYQDFAPGAKANLNATLKNQNASHRFLASAPPPAGPGCKTDGTDTRPPTTILVYRTSLDRVERVDFRTYVKNVLPNEWVSSWPGESLKAGALAVKNFGWYWALHSTRRTPSGQCFDVYDHTSSQVYRPGSAKAVTSAAIDATWGTRLTRNGKIFRAQYCATTTACGNWVDGDWMSQNGSRDKARAGWSHSRILQHYYTGIALGS</sequence>
<accession>A0ABX8UCQ4</accession>
<feature type="domain" description="Sporulation stage II protein D amidase enhancer LytB N-terminal" evidence="2">
    <location>
        <begin position="165"/>
        <end position="257"/>
    </location>
</feature>
<evidence type="ECO:0000313" key="4">
    <source>
        <dbReference type="Proteomes" id="UP000824681"/>
    </source>
</evidence>
<proteinExistence type="predicted"/>